<dbReference type="PANTHER" id="PTHR37953">
    <property type="entry name" value="UPF0127 PROTEIN MJ1496"/>
    <property type="match status" value="1"/>
</dbReference>
<name>A0ABV2H470_9HYPH</name>
<sequence length="151" mass="17000">MTKSAFMALFLFLANAVSAQQQFDRQELLIQTEDGKTHTFEVELALTPQERSQGLMHRESMPADHGMLFDFGESRPVSMWMKNTPLPLDMVFIQRDGTISHIYERAVPFSETIIDSRGPVAYVLELNGGRADELGIDVGDRVINKRIDAGK</sequence>
<dbReference type="PANTHER" id="PTHR37953:SF1">
    <property type="entry name" value="UPF0127 PROTEIN MJ1496"/>
    <property type="match status" value="1"/>
</dbReference>
<accession>A0ABV2H470</accession>
<comment type="caution">
    <text evidence="2">The sequence shown here is derived from an EMBL/GenBank/DDBJ whole genome shotgun (WGS) entry which is preliminary data.</text>
</comment>
<dbReference type="RefSeq" id="WP_376742056.1">
    <property type="nucleotide sequence ID" value="NZ_JALJRA010000004.1"/>
</dbReference>
<proteinExistence type="predicted"/>
<evidence type="ECO:0000256" key="1">
    <source>
        <dbReference type="SAM" id="SignalP"/>
    </source>
</evidence>
<dbReference type="InterPro" id="IPR038695">
    <property type="entry name" value="Saro_0823-like_sf"/>
</dbReference>
<protein>
    <submittedName>
        <fullName evidence="2">Uncharacterized membrane protein (UPF0127 family)</fullName>
    </submittedName>
</protein>
<reference evidence="2 3" key="1">
    <citation type="submission" date="2024-06" db="EMBL/GenBank/DDBJ databases">
        <title>Genomic Encyclopedia of Type Strains, Phase IV (KMG-IV): sequencing the most valuable type-strain genomes for metagenomic binning, comparative biology and taxonomic classification.</title>
        <authorList>
            <person name="Goeker M."/>
        </authorList>
    </citation>
    <scope>NUCLEOTIDE SEQUENCE [LARGE SCALE GENOMIC DNA]</scope>
    <source>
        <strain evidence="2 3">DSM 105042</strain>
    </source>
</reference>
<evidence type="ECO:0000313" key="2">
    <source>
        <dbReference type="EMBL" id="MET3585301.1"/>
    </source>
</evidence>
<dbReference type="Proteomes" id="UP001549031">
    <property type="component" value="Unassembled WGS sequence"/>
</dbReference>
<gene>
    <name evidence="2" type="ORF">ABID21_001403</name>
</gene>
<feature type="signal peptide" evidence="1">
    <location>
        <begin position="1"/>
        <end position="19"/>
    </location>
</feature>
<dbReference type="EMBL" id="JBEPLJ010000004">
    <property type="protein sequence ID" value="MET3585301.1"/>
    <property type="molecule type" value="Genomic_DNA"/>
</dbReference>
<keyword evidence="3" id="KW-1185">Reference proteome</keyword>
<organism evidence="2 3">
    <name type="scientific">Pseudorhizobium tarimense</name>
    <dbReference type="NCBI Taxonomy" id="1079109"/>
    <lineage>
        <taxon>Bacteria</taxon>
        <taxon>Pseudomonadati</taxon>
        <taxon>Pseudomonadota</taxon>
        <taxon>Alphaproteobacteria</taxon>
        <taxon>Hyphomicrobiales</taxon>
        <taxon>Rhizobiaceae</taxon>
        <taxon>Rhizobium/Agrobacterium group</taxon>
        <taxon>Pseudorhizobium</taxon>
    </lineage>
</organism>
<evidence type="ECO:0000313" key="3">
    <source>
        <dbReference type="Proteomes" id="UP001549031"/>
    </source>
</evidence>
<dbReference type="Gene3D" id="2.60.120.1140">
    <property type="entry name" value="Protein of unknown function DUF192"/>
    <property type="match status" value="1"/>
</dbReference>
<feature type="chain" id="PRO_5045453843" evidence="1">
    <location>
        <begin position="20"/>
        <end position="151"/>
    </location>
</feature>
<keyword evidence="1" id="KW-0732">Signal</keyword>
<dbReference type="InterPro" id="IPR003795">
    <property type="entry name" value="DUF192"/>
</dbReference>
<dbReference type="Pfam" id="PF02643">
    <property type="entry name" value="DUF192"/>
    <property type="match status" value="1"/>
</dbReference>